<evidence type="ECO:0000256" key="1">
    <source>
        <dbReference type="SAM" id="Phobius"/>
    </source>
</evidence>
<accession>A0A2D4ML42</accession>
<reference evidence="2" key="2">
    <citation type="submission" date="2017-11" db="EMBL/GenBank/DDBJ databases">
        <title>Coralsnake Venomics: Analyses of Venom Gland Transcriptomes and Proteomes of Six Brazilian Taxa.</title>
        <authorList>
            <person name="Aird S.D."/>
            <person name="Jorge da Silva N."/>
            <person name="Qiu L."/>
            <person name="Villar-Briones A."/>
            <person name="Aparecida-Saddi V."/>
            <person name="Campos-Telles M.P."/>
            <person name="Grau M."/>
            <person name="Mikheyev A.S."/>
        </authorList>
    </citation>
    <scope>NUCLEOTIDE SEQUENCE</scope>
    <source>
        <tissue evidence="2">Venom_gland</tissue>
    </source>
</reference>
<dbReference type="EMBL" id="IACM01109906">
    <property type="protein sequence ID" value="LAB33769.1"/>
    <property type="molecule type" value="Transcribed_RNA"/>
</dbReference>
<protein>
    <submittedName>
        <fullName evidence="2">Uncharacterized protein</fullName>
    </submittedName>
</protein>
<dbReference type="AlphaFoldDB" id="A0A2D4ML42"/>
<keyword evidence="1" id="KW-0812">Transmembrane</keyword>
<keyword evidence="1" id="KW-0472">Membrane</keyword>
<name>A0A2D4ML42_9SAUR</name>
<evidence type="ECO:0000313" key="2">
    <source>
        <dbReference type="EMBL" id="LAB33769.1"/>
    </source>
</evidence>
<feature type="transmembrane region" description="Helical" evidence="1">
    <location>
        <begin position="6"/>
        <end position="23"/>
    </location>
</feature>
<organism evidence="2">
    <name type="scientific">Micrurus spixii</name>
    <name type="common">Amazon coral snake</name>
    <dbReference type="NCBI Taxonomy" id="129469"/>
    <lineage>
        <taxon>Eukaryota</taxon>
        <taxon>Metazoa</taxon>
        <taxon>Chordata</taxon>
        <taxon>Craniata</taxon>
        <taxon>Vertebrata</taxon>
        <taxon>Euteleostomi</taxon>
        <taxon>Lepidosauria</taxon>
        <taxon>Squamata</taxon>
        <taxon>Bifurcata</taxon>
        <taxon>Unidentata</taxon>
        <taxon>Episquamata</taxon>
        <taxon>Toxicofera</taxon>
        <taxon>Serpentes</taxon>
        <taxon>Colubroidea</taxon>
        <taxon>Elapidae</taxon>
        <taxon>Elapinae</taxon>
        <taxon>Micrurus</taxon>
    </lineage>
</organism>
<sequence length="123" mass="14297">MDDNYFSAIVVFFFFTILAKMGFEGYNKGLGSCMPIWDCCLSLKNCIRLKQSMAENITYTEQIQFSQFFFKLPIFSNLTTLRCLDFNSQNSHIASPILNTECKCIHTCGLLFSSQERKKERQR</sequence>
<proteinExistence type="predicted"/>
<keyword evidence="1" id="KW-1133">Transmembrane helix</keyword>
<reference evidence="2" key="1">
    <citation type="submission" date="2017-07" db="EMBL/GenBank/DDBJ databases">
        <authorList>
            <person name="Mikheyev A."/>
            <person name="Grau M."/>
        </authorList>
    </citation>
    <scope>NUCLEOTIDE SEQUENCE</scope>
    <source>
        <tissue evidence="2">Venom_gland</tissue>
    </source>
</reference>